<evidence type="ECO:0000313" key="2">
    <source>
        <dbReference type="EMBL" id="KAJ8364024.1"/>
    </source>
</evidence>
<sequence length="79" mass="8316">MLGLPIRVILCERLTVNLARLRSRAPSSPKVTTRSLCDSGSPPPPPAGGDITARGPICASRTERQGTPNACRVPWGHGS</sequence>
<keyword evidence="3" id="KW-1185">Reference proteome</keyword>
<reference evidence="2" key="1">
    <citation type="journal article" date="2023" name="Science">
        <title>Genome structures resolve the early diversification of teleost fishes.</title>
        <authorList>
            <person name="Parey E."/>
            <person name="Louis A."/>
            <person name="Montfort J."/>
            <person name="Bouchez O."/>
            <person name="Roques C."/>
            <person name="Iampietro C."/>
            <person name="Lluch J."/>
            <person name="Castinel A."/>
            <person name="Donnadieu C."/>
            <person name="Desvignes T."/>
            <person name="Floi Bucao C."/>
            <person name="Jouanno E."/>
            <person name="Wen M."/>
            <person name="Mejri S."/>
            <person name="Dirks R."/>
            <person name="Jansen H."/>
            <person name="Henkel C."/>
            <person name="Chen W.J."/>
            <person name="Zahm M."/>
            <person name="Cabau C."/>
            <person name="Klopp C."/>
            <person name="Thompson A.W."/>
            <person name="Robinson-Rechavi M."/>
            <person name="Braasch I."/>
            <person name="Lecointre G."/>
            <person name="Bobe J."/>
            <person name="Postlethwait J.H."/>
            <person name="Berthelot C."/>
            <person name="Roest Crollius H."/>
            <person name="Guiguen Y."/>
        </authorList>
    </citation>
    <scope>NUCLEOTIDE SEQUENCE</scope>
    <source>
        <strain evidence="2">WJC10195</strain>
    </source>
</reference>
<evidence type="ECO:0000313" key="3">
    <source>
        <dbReference type="Proteomes" id="UP001152622"/>
    </source>
</evidence>
<proteinExistence type="predicted"/>
<feature type="region of interest" description="Disordered" evidence="1">
    <location>
        <begin position="23"/>
        <end position="55"/>
    </location>
</feature>
<evidence type="ECO:0000256" key="1">
    <source>
        <dbReference type="SAM" id="MobiDB-lite"/>
    </source>
</evidence>
<gene>
    <name evidence="2" type="ORF">SKAU_G00128550</name>
</gene>
<name>A0A9Q1J249_SYNKA</name>
<feature type="compositionally biased region" description="Polar residues" evidence="1">
    <location>
        <begin position="25"/>
        <end position="38"/>
    </location>
</feature>
<protein>
    <submittedName>
        <fullName evidence="2">Uncharacterized protein</fullName>
    </submittedName>
</protein>
<dbReference type="AlphaFoldDB" id="A0A9Q1J249"/>
<accession>A0A9Q1J249</accession>
<organism evidence="2 3">
    <name type="scientific">Synaphobranchus kaupii</name>
    <name type="common">Kaup's arrowtooth eel</name>
    <dbReference type="NCBI Taxonomy" id="118154"/>
    <lineage>
        <taxon>Eukaryota</taxon>
        <taxon>Metazoa</taxon>
        <taxon>Chordata</taxon>
        <taxon>Craniata</taxon>
        <taxon>Vertebrata</taxon>
        <taxon>Euteleostomi</taxon>
        <taxon>Actinopterygii</taxon>
        <taxon>Neopterygii</taxon>
        <taxon>Teleostei</taxon>
        <taxon>Anguilliformes</taxon>
        <taxon>Synaphobranchidae</taxon>
        <taxon>Synaphobranchus</taxon>
    </lineage>
</organism>
<comment type="caution">
    <text evidence="2">The sequence shown here is derived from an EMBL/GenBank/DDBJ whole genome shotgun (WGS) entry which is preliminary data.</text>
</comment>
<dbReference type="EMBL" id="JAINUF010000004">
    <property type="protein sequence ID" value="KAJ8364024.1"/>
    <property type="molecule type" value="Genomic_DNA"/>
</dbReference>
<dbReference type="Proteomes" id="UP001152622">
    <property type="component" value="Chromosome 4"/>
</dbReference>